<dbReference type="Pfam" id="PF00149">
    <property type="entry name" value="Metallophos"/>
    <property type="match status" value="1"/>
</dbReference>
<dbReference type="GO" id="GO:0016787">
    <property type="term" value="F:hydrolase activity"/>
    <property type="evidence" value="ECO:0007669"/>
    <property type="project" value="UniProtKB-KW"/>
</dbReference>
<keyword evidence="1" id="KW-0479">Metal-binding</keyword>
<keyword evidence="3" id="KW-0408">Iron</keyword>
<dbReference type="PANTHER" id="PTHR42988:SF2">
    <property type="entry name" value="CYCLIC NUCLEOTIDE PHOSPHODIESTERASE CBUA0032-RELATED"/>
    <property type="match status" value="1"/>
</dbReference>
<accession>A0A6I4P1L2</accession>
<evidence type="ECO:0000313" key="7">
    <source>
        <dbReference type="Proteomes" id="UP000438182"/>
    </source>
</evidence>
<organism evidence="6 7">
    <name type="scientific">Agromyces seonyuensis</name>
    <dbReference type="NCBI Taxonomy" id="2662446"/>
    <lineage>
        <taxon>Bacteria</taxon>
        <taxon>Bacillati</taxon>
        <taxon>Actinomycetota</taxon>
        <taxon>Actinomycetes</taxon>
        <taxon>Micrococcales</taxon>
        <taxon>Microbacteriaceae</taxon>
        <taxon>Agromyces</taxon>
    </lineage>
</organism>
<evidence type="ECO:0000313" key="6">
    <source>
        <dbReference type="EMBL" id="MWB98625.1"/>
    </source>
</evidence>
<dbReference type="GO" id="GO:0046872">
    <property type="term" value="F:metal ion binding"/>
    <property type="evidence" value="ECO:0007669"/>
    <property type="project" value="UniProtKB-KW"/>
</dbReference>
<feature type="domain" description="Calcineurin-like phosphoesterase" evidence="5">
    <location>
        <begin position="17"/>
        <end position="217"/>
    </location>
</feature>
<evidence type="ECO:0000256" key="3">
    <source>
        <dbReference type="ARBA" id="ARBA00023004"/>
    </source>
</evidence>
<comment type="similarity">
    <text evidence="4">Belongs to the cyclic nucleotide phosphodiesterase class-III family.</text>
</comment>
<evidence type="ECO:0000256" key="2">
    <source>
        <dbReference type="ARBA" id="ARBA00022801"/>
    </source>
</evidence>
<evidence type="ECO:0000256" key="4">
    <source>
        <dbReference type="ARBA" id="ARBA00025742"/>
    </source>
</evidence>
<dbReference type="InterPro" id="IPR004843">
    <property type="entry name" value="Calcineurin-like_PHP"/>
</dbReference>
<protein>
    <submittedName>
        <fullName evidence="6">Phosphodiesterase</fullName>
    </submittedName>
</protein>
<dbReference type="AlphaFoldDB" id="A0A6I4P1L2"/>
<dbReference type="Gene3D" id="3.60.21.10">
    <property type="match status" value="1"/>
</dbReference>
<dbReference type="Proteomes" id="UP000438182">
    <property type="component" value="Unassembled WGS sequence"/>
</dbReference>
<dbReference type="PANTHER" id="PTHR42988">
    <property type="entry name" value="PHOSPHOHYDROLASE"/>
    <property type="match status" value="1"/>
</dbReference>
<keyword evidence="7" id="KW-1185">Reference proteome</keyword>
<dbReference type="InterPro" id="IPR050884">
    <property type="entry name" value="CNP_phosphodiesterase-III"/>
</dbReference>
<dbReference type="RefSeq" id="WP_160424127.1">
    <property type="nucleotide sequence ID" value="NZ_WSTA01000032.1"/>
</dbReference>
<dbReference type="SUPFAM" id="SSF56300">
    <property type="entry name" value="Metallo-dependent phosphatases"/>
    <property type="match status" value="1"/>
</dbReference>
<evidence type="ECO:0000256" key="1">
    <source>
        <dbReference type="ARBA" id="ARBA00022723"/>
    </source>
</evidence>
<proteinExistence type="inferred from homology"/>
<keyword evidence="2" id="KW-0378">Hydrolase</keyword>
<dbReference type="EMBL" id="WSTA01000032">
    <property type="protein sequence ID" value="MWB98625.1"/>
    <property type="molecule type" value="Genomic_DNA"/>
</dbReference>
<comment type="caution">
    <text evidence="6">The sequence shown here is derived from an EMBL/GenBank/DDBJ whole genome shotgun (WGS) entry which is preliminary data.</text>
</comment>
<reference evidence="6 7" key="1">
    <citation type="submission" date="2019-12" db="EMBL/GenBank/DDBJ databases">
        <authorList>
            <person name="Kim Y.S."/>
        </authorList>
    </citation>
    <scope>NUCLEOTIDE SEQUENCE [LARGE SCALE GENOMIC DNA]</scope>
    <source>
        <strain evidence="6 7">MMS17-SY077</strain>
    </source>
</reference>
<sequence length="306" mass="31870">MASIPHRFGRSSAPERTIVHVSDTHLNAGGAPLPGGVDTQAAVDRLAARLGGLRMPVAAIVATGDISDDASADSYARARAALEPVAEALGARLVWVIGNHDERAPFREHLLGEPAAAGAVPGGPVDIVHEIDGLRIIALDSTVPGFHHGELDADRAAWLAGILSTPAPHGTVLALHHAPIASPLSMMDVLELRGQDALADLVAGSDVRLILGGHLHYSTTSTFAGVPVSVAGATAYTLDASAGPRGLVGIDGGRSFDLVELRGADVTVSTIPVSEERRMSLFDEAFTERLEGLDDVGRLDKFSRKR</sequence>
<gene>
    <name evidence="6" type="ORF">GB864_08705</name>
</gene>
<evidence type="ECO:0000259" key="5">
    <source>
        <dbReference type="Pfam" id="PF00149"/>
    </source>
</evidence>
<name>A0A6I4P1L2_9MICO</name>
<dbReference type="InterPro" id="IPR029052">
    <property type="entry name" value="Metallo-depent_PP-like"/>
</dbReference>